<protein>
    <recommendedName>
        <fullName evidence="3">Retrovirus-related Pol polyprotein</fullName>
    </recommendedName>
</protein>
<dbReference type="EMBL" id="QJKJ01012411">
    <property type="protein sequence ID" value="RDX68745.1"/>
    <property type="molecule type" value="Genomic_DNA"/>
</dbReference>
<reference evidence="1" key="1">
    <citation type="submission" date="2018-05" db="EMBL/GenBank/DDBJ databases">
        <title>Draft genome of Mucuna pruriens seed.</title>
        <authorList>
            <person name="Nnadi N.E."/>
            <person name="Vos R."/>
            <person name="Hasami M.H."/>
            <person name="Devisetty U.K."/>
            <person name="Aguiy J.C."/>
        </authorList>
    </citation>
    <scope>NUCLEOTIDE SEQUENCE [LARGE SCALE GENOMIC DNA]</scope>
    <source>
        <strain evidence="1">JCA_2017</strain>
    </source>
</reference>
<evidence type="ECO:0008006" key="3">
    <source>
        <dbReference type="Google" id="ProtNLM"/>
    </source>
</evidence>
<accession>A0A371ERR7</accession>
<dbReference type="Proteomes" id="UP000257109">
    <property type="component" value="Unassembled WGS sequence"/>
</dbReference>
<evidence type="ECO:0000313" key="2">
    <source>
        <dbReference type="Proteomes" id="UP000257109"/>
    </source>
</evidence>
<organism evidence="1 2">
    <name type="scientific">Mucuna pruriens</name>
    <name type="common">Velvet bean</name>
    <name type="synonym">Dolichos pruriens</name>
    <dbReference type="NCBI Taxonomy" id="157652"/>
    <lineage>
        <taxon>Eukaryota</taxon>
        <taxon>Viridiplantae</taxon>
        <taxon>Streptophyta</taxon>
        <taxon>Embryophyta</taxon>
        <taxon>Tracheophyta</taxon>
        <taxon>Spermatophyta</taxon>
        <taxon>Magnoliopsida</taxon>
        <taxon>eudicotyledons</taxon>
        <taxon>Gunneridae</taxon>
        <taxon>Pentapetalae</taxon>
        <taxon>rosids</taxon>
        <taxon>fabids</taxon>
        <taxon>Fabales</taxon>
        <taxon>Fabaceae</taxon>
        <taxon>Papilionoideae</taxon>
        <taxon>50 kb inversion clade</taxon>
        <taxon>NPAAA clade</taxon>
        <taxon>indigoferoid/millettioid clade</taxon>
        <taxon>Phaseoleae</taxon>
        <taxon>Mucuna</taxon>
    </lineage>
</organism>
<dbReference type="SUPFAM" id="SSF56672">
    <property type="entry name" value="DNA/RNA polymerases"/>
    <property type="match status" value="1"/>
</dbReference>
<gene>
    <name evidence="1" type="ORF">CR513_52226</name>
</gene>
<evidence type="ECO:0000313" key="1">
    <source>
        <dbReference type="EMBL" id="RDX68745.1"/>
    </source>
</evidence>
<feature type="non-terminal residue" evidence="1">
    <location>
        <position position="1"/>
    </location>
</feature>
<dbReference type="InterPro" id="IPR043502">
    <property type="entry name" value="DNA/RNA_pol_sf"/>
</dbReference>
<comment type="caution">
    <text evidence="1">The sequence shown here is derived from an EMBL/GenBank/DDBJ whole genome shotgun (WGS) entry which is preliminary data.</text>
</comment>
<sequence length="59" mass="6659">MCDTSNSALGAILGQRVNKQPHVIAYALDNHKFRSYLLGSKIIVFSNHTMLKFLLKKPE</sequence>
<name>A0A371ERR7_MUCPR</name>
<proteinExistence type="predicted"/>
<dbReference type="AlphaFoldDB" id="A0A371ERR7"/>
<dbReference type="OrthoDB" id="2020560at2759"/>
<keyword evidence="2" id="KW-1185">Reference proteome</keyword>